<feature type="transmembrane region" description="Helical" evidence="10">
    <location>
        <begin position="409"/>
        <end position="426"/>
    </location>
</feature>
<dbReference type="OrthoDB" id="9780162at2"/>
<feature type="transmembrane region" description="Helical" evidence="10">
    <location>
        <begin position="340"/>
        <end position="363"/>
    </location>
</feature>
<dbReference type="AlphaFoldDB" id="A0A386H146"/>
<keyword evidence="7" id="KW-0029">Amino-acid transport</keyword>
<sequence length="447" mass="49100">MIVLGSAIGTGIFMVSSETIQMAGPAVLLSYAIAGFAVFLILRMLGEMTIENPDSGSYCAYAEKYWGKLPGFIVGWNWWYTCIVVSMLELTASCVFMDYWFPNLPHWITVFVFLVIIYAINMINANAFGEFEFWLSCIKVFSVLLVIVLGIAVILGIKGGKAIGFSNLWAYGGFFPKGAKGLLFALLSAAFAFGGIESVGTTAGEADDIEKTLPEAINKIFWLRVFIFYIGAIGIIIAIWPWTKIALNTSPFVMAMDGLGIKAAAFIMNIVCITACLSVFNCMVFSNPRILSSLAESGSAPKFLTKKNEAGVPTTGLKINAAITLLVVVLNYFFANLFNYLVSIVLVSEIITWGAIAITNMRFHKKIGKEASSKLKFKVPFYPLSNYFCLAFLALLLILMTMVPGYKTGLIALPIWLCVLIVGYACKQMYSNKKKKISSDNLNNYSK</sequence>
<feature type="transmembrane region" description="Helical" evidence="10">
    <location>
        <begin position="179"/>
        <end position="200"/>
    </location>
</feature>
<feature type="transmembrane region" description="Helical" evidence="10">
    <location>
        <begin position="107"/>
        <end position="128"/>
    </location>
</feature>
<evidence type="ECO:0000256" key="10">
    <source>
        <dbReference type="SAM" id="Phobius"/>
    </source>
</evidence>
<evidence type="ECO:0000256" key="7">
    <source>
        <dbReference type="ARBA" id="ARBA00022970"/>
    </source>
</evidence>
<organism evidence="12 13">
    <name type="scientific">Clostridium fermenticellae</name>
    <dbReference type="NCBI Taxonomy" id="2068654"/>
    <lineage>
        <taxon>Bacteria</taxon>
        <taxon>Bacillati</taxon>
        <taxon>Bacillota</taxon>
        <taxon>Clostridia</taxon>
        <taxon>Eubacteriales</taxon>
        <taxon>Clostridiaceae</taxon>
        <taxon>Clostridium</taxon>
    </lineage>
</organism>
<feature type="transmembrane region" description="Helical" evidence="10">
    <location>
        <begin position="384"/>
        <end position="403"/>
    </location>
</feature>
<accession>A0A386H146</accession>
<dbReference type="EMBL" id="CP032416">
    <property type="protein sequence ID" value="AYD39411.1"/>
    <property type="molecule type" value="Genomic_DNA"/>
</dbReference>
<feature type="domain" description="Amino acid permease/ SLC12A" evidence="11">
    <location>
        <begin position="1"/>
        <end position="433"/>
    </location>
</feature>
<dbReference type="PANTHER" id="PTHR43495">
    <property type="entry name" value="GABA PERMEASE"/>
    <property type="match status" value="1"/>
</dbReference>
<keyword evidence="8 10" id="KW-1133">Transmembrane helix</keyword>
<evidence type="ECO:0000256" key="5">
    <source>
        <dbReference type="ARBA" id="ARBA00022519"/>
    </source>
</evidence>
<evidence type="ECO:0000256" key="9">
    <source>
        <dbReference type="ARBA" id="ARBA00023136"/>
    </source>
</evidence>
<feature type="transmembrane region" description="Helical" evidence="10">
    <location>
        <begin position="140"/>
        <end position="159"/>
    </location>
</feature>
<dbReference type="Gene3D" id="1.20.1740.10">
    <property type="entry name" value="Amino acid/polyamine transporter I"/>
    <property type="match status" value="1"/>
</dbReference>
<evidence type="ECO:0000256" key="8">
    <source>
        <dbReference type="ARBA" id="ARBA00022989"/>
    </source>
</evidence>
<keyword evidence="13" id="KW-1185">Reference proteome</keyword>
<evidence type="ECO:0000256" key="3">
    <source>
        <dbReference type="ARBA" id="ARBA00022448"/>
    </source>
</evidence>
<dbReference type="KEGG" id="cfer:D4Z93_02180"/>
<dbReference type="PANTHER" id="PTHR43495:SF4">
    <property type="entry name" value="AROMATIC AMINO ACID TRANSPORT PROTEIN AROP"/>
    <property type="match status" value="1"/>
</dbReference>
<evidence type="ECO:0000256" key="6">
    <source>
        <dbReference type="ARBA" id="ARBA00022692"/>
    </source>
</evidence>
<protein>
    <submittedName>
        <fullName evidence="12">Amino acid permease</fullName>
    </submittedName>
</protein>
<comment type="similarity">
    <text evidence="2">Belongs to the amino acid-polyamine-organocation (APC) superfamily. Amino acid transporter (AAT) (TC 2.A.3.1) family.</text>
</comment>
<comment type="subcellular location">
    <subcellularLocation>
        <location evidence="1">Cell inner membrane</location>
        <topology evidence="1">Multi-pass membrane protein</topology>
    </subcellularLocation>
</comment>
<dbReference type="GO" id="GO:0006865">
    <property type="term" value="P:amino acid transport"/>
    <property type="evidence" value="ECO:0007669"/>
    <property type="project" value="UniProtKB-KW"/>
</dbReference>
<evidence type="ECO:0000313" key="12">
    <source>
        <dbReference type="EMBL" id="AYD39411.1"/>
    </source>
</evidence>
<dbReference type="Pfam" id="PF00324">
    <property type="entry name" value="AA_permease"/>
    <property type="match status" value="1"/>
</dbReference>
<name>A0A386H146_9CLOT</name>
<dbReference type="PIRSF" id="PIRSF006060">
    <property type="entry name" value="AA_transporter"/>
    <property type="match status" value="1"/>
</dbReference>
<evidence type="ECO:0000313" key="13">
    <source>
        <dbReference type="Proteomes" id="UP000266301"/>
    </source>
</evidence>
<dbReference type="InterPro" id="IPR004840">
    <property type="entry name" value="Amino_acid_permease_CS"/>
</dbReference>
<dbReference type="Proteomes" id="UP000266301">
    <property type="component" value="Chromosome"/>
</dbReference>
<dbReference type="InterPro" id="IPR004841">
    <property type="entry name" value="AA-permease/SLC12A_dom"/>
</dbReference>
<feature type="transmembrane region" description="Helical" evidence="10">
    <location>
        <begin position="27"/>
        <end position="45"/>
    </location>
</feature>
<dbReference type="GO" id="GO:0005886">
    <property type="term" value="C:plasma membrane"/>
    <property type="evidence" value="ECO:0007669"/>
    <property type="project" value="UniProtKB-SubCell"/>
</dbReference>
<keyword evidence="9 10" id="KW-0472">Membrane</keyword>
<keyword evidence="6 10" id="KW-0812">Transmembrane</keyword>
<gene>
    <name evidence="12" type="ORF">D4Z93_02180</name>
</gene>
<feature type="transmembrane region" description="Helical" evidence="10">
    <location>
        <begin position="78"/>
        <end position="101"/>
    </location>
</feature>
<dbReference type="GO" id="GO:0055085">
    <property type="term" value="P:transmembrane transport"/>
    <property type="evidence" value="ECO:0007669"/>
    <property type="project" value="InterPro"/>
</dbReference>
<keyword evidence="3" id="KW-0813">Transport</keyword>
<dbReference type="RefSeq" id="WP_119970120.1">
    <property type="nucleotide sequence ID" value="NZ_CP032416.1"/>
</dbReference>
<reference evidence="12 13" key="1">
    <citation type="journal article" date="2019" name="Int. J. Syst. Evol. Microbiol.">
        <title>Clostridium fermenticellae sp. nov., isolated from the mud in a fermentation cellar for the production of the Chinese liquor, baijiu.</title>
        <authorList>
            <person name="Xu P.X."/>
            <person name="Chai L.J."/>
            <person name="Qiu T."/>
            <person name="Zhang X.J."/>
            <person name="Lu Z.M."/>
            <person name="Xiao C."/>
            <person name="Wang S.T."/>
            <person name="Shen C.H."/>
            <person name="Shi J.S."/>
            <person name="Xu Z.H."/>
        </authorList>
    </citation>
    <scope>NUCLEOTIDE SEQUENCE [LARGE SCALE GENOMIC DNA]</scope>
    <source>
        <strain evidence="12 13">JN500901</strain>
    </source>
</reference>
<feature type="transmembrane region" description="Helical" evidence="10">
    <location>
        <begin position="263"/>
        <end position="285"/>
    </location>
</feature>
<feature type="transmembrane region" description="Helical" evidence="10">
    <location>
        <begin position="221"/>
        <end position="243"/>
    </location>
</feature>
<evidence type="ECO:0000256" key="2">
    <source>
        <dbReference type="ARBA" id="ARBA00008583"/>
    </source>
</evidence>
<evidence type="ECO:0000256" key="4">
    <source>
        <dbReference type="ARBA" id="ARBA00022475"/>
    </source>
</evidence>
<evidence type="ECO:0000259" key="11">
    <source>
        <dbReference type="Pfam" id="PF00324"/>
    </source>
</evidence>
<dbReference type="FunFam" id="1.20.1740.10:FF:000001">
    <property type="entry name" value="Amino acid permease"/>
    <property type="match status" value="1"/>
</dbReference>
<dbReference type="PROSITE" id="PS00218">
    <property type="entry name" value="AMINO_ACID_PERMEASE_1"/>
    <property type="match status" value="1"/>
</dbReference>
<proteinExistence type="inferred from homology"/>
<keyword evidence="5" id="KW-0997">Cell inner membrane</keyword>
<evidence type="ECO:0000256" key="1">
    <source>
        <dbReference type="ARBA" id="ARBA00004429"/>
    </source>
</evidence>
<feature type="transmembrane region" description="Helical" evidence="10">
    <location>
        <begin position="316"/>
        <end position="334"/>
    </location>
</feature>
<keyword evidence="4" id="KW-1003">Cell membrane</keyword>